<feature type="domain" description="F-box" evidence="1">
    <location>
        <begin position="18"/>
        <end position="45"/>
    </location>
</feature>
<feature type="domain" description="F-box associated beta-propeller type 1" evidence="2">
    <location>
        <begin position="91"/>
        <end position="246"/>
    </location>
</feature>
<dbReference type="Proteomes" id="UP001386955">
    <property type="component" value="Unassembled WGS sequence"/>
</dbReference>
<protein>
    <recommendedName>
        <fullName evidence="5">F-box domain-containing protein</fullName>
    </recommendedName>
</protein>
<dbReference type="PANTHER" id="PTHR31672:SF13">
    <property type="entry name" value="F-BOX PROTEIN CPR30-LIKE"/>
    <property type="match status" value="1"/>
</dbReference>
<dbReference type="EMBL" id="JAYMYS010000003">
    <property type="protein sequence ID" value="KAK7401186.1"/>
    <property type="molecule type" value="Genomic_DNA"/>
</dbReference>
<evidence type="ECO:0000313" key="4">
    <source>
        <dbReference type="Proteomes" id="UP001386955"/>
    </source>
</evidence>
<dbReference type="SUPFAM" id="SSF81383">
    <property type="entry name" value="F-box domain"/>
    <property type="match status" value="1"/>
</dbReference>
<dbReference type="Pfam" id="PF07734">
    <property type="entry name" value="FBA_1"/>
    <property type="match status" value="1"/>
</dbReference>
<comment type="caution">
    <text evidence="3">The sequence shown here is derived from an EMBL/GenBank/DDBJ whole genome shotgun (WGS) entry which is preliminary data.</text>
</comment>
<dbReference type="Pfam" id="PF00646">
    <property type="entry name" value="F-box"/>
    <property type="match status" value="1"/>
</dbReference>
<evidence type="ECO:0008006" key="5">
    <source>
        <dbReference type="Google" id="ProtNLM"/>
    </source>
</evidence>
<evidence type="ECO:0000259" key="2">
    <source>
        <dbReference type="Pfam" id="PF07734"/>
    </source>
</evidence>
<evidence type="ECO:0000313" key="3">
    <source>
        <dbReference type="EMBL" id="KAK7401186.1"/>
    </source>
</evidence>
<dbReference type="InterPro" id="IPR001810">
    <property type="entry name" value="F-box_dom"/>
</dbReference>
<gene>
    <name evidence="3" type="ORF">VNO78_12507</name>
</gene>
<dbReference type="InterPro" id="IPR036047">
    <property type="entry name" value="F-box-like_dom_sf"/>
</dbReference>
<evidence type="ECO:0000259" key="1">
    <source>
        <dbReference type="Pfam" id="PF00646"/>
    </source>
</evidence>
<name>A0AAN9XPB7_PSOTE</name>
<reference evidence="3 4" key="1">
    <citation type="submission" date="2024-01" db="EMBL/GenBank/DDBJ databases">
        <title>The genomes of 5 underutilized Papilionoideae crops provide insights into root nodulation and disease resistanc.</title>
        <authorList>
            <person name="Jiang F."/>
        </authorList>
    </citation>
    <scope>NUCLEOTIDE SEQUENCE [LARGE SCALE GENOMIC DNA]</scope>
    <source>
        <strain evidence="3">DUOXIRENSHENG_FW03</strain>
        <tissue evidence="3">Leaves</tissue>
    </source>
</reference>
<proteinExistence type="predicted"/>
<dbReference type="InterPro" id="IPR006527">
    <property type="entry name" value="F-box-assoc_dom_typ1"/>
</dbReference>
<dbReference type="InterPro" id="IPR050796">
    <property type="entry name" value="SCF_F-box_component"/>
</dbReference>
<dbReference type="AlphaFoldDB" id="A0AAN9XPB7"/>
<dbReference type="PANTHER" id="PTHR31672">
    <property type="entry name" value="BNACNNG10540D PROTEIN"/>
    <property type="match status" value="1"/>
</dbReference>
<accession>A0AAN9XPB7</accession>
<organism evidence="3 4">
    <name type="scientific">Psophocarpus tetragonolobus</name>
    <name type="common">Winged bean</name>
    <name type="synonym">Dolichos tetragonolobus</name>
    <dbReference type="NCBI Taxonomy" id="3891"/>
    <lineage>
        <taxon>Eukaryota</taxon>
        <taxon>Viridiplantae</taxon>
        <taxon>Streptophyta</taxon>
        <taxon>Embryophyta</taxon>
        <taxon>Tracheophyta</taxon>
        <taxon>Spermatophyta</taxon>
        <taxon>Magnoliopsida</taxon>
        <taxon>eudicotyledons</taxon>
        <taxon>Gunneridae</taxon>
        <taxon>Pentapetalae</taxon>
        <taxon>rosids</taxon>
        <taxon>fabids</taxon>
        <taxon>Fabales</taxon>
        <taxon>Fabaceae</taxon>
        <taxon>Papilionoideae</taxon>
        <taxon>50 kb inversion clade</taxon>
        <taxon>NPAAA clade</taxon>
        <taxon>indigoferoid/millettioid clade</taxon>
        <taxon>Phaseoleae</taxon>
        <taxon>Psophocarpus</taxon>
    </lineage>
</organism>
<keyword evidence="4" id="KW-1185">Reference proteome</keyword>
<sequence length="281" mass="31348">MDKLVTVATSNEKEVNNHIPYDIVLSVLSKLPPKSLRRFGCVAKSSLLTLQLKRVVLGSLTTDEFKVIPRSPVESDWGLILYHYHGFGYDHSQGGGFLWEIYSLRSNSWRKLDVNISCCEGNGTSVQVYLDGMCHWCAKECLVSSDLGNELFFTTMLPSHMDGIFTLQKHLGVINWLIALVFVRTATAFCTSATFYVSTLGEVGVEESWTKLCVVGLEPSVERLIGVGKKGDIFFKMKDNELVKFDLSNQKIEELGIKGGRFDSLVIIYEESILPTCGVNT</sequence>